<keyword evidence="4 10" id="KW-0547">Nucleotide-binding</keyword>
<reference evidence="12 13" key="1">
    <citation type="journal article" date="2016" name="Nat. Commun.">
        <title>Thousands of microbial genomes shed light on interconnected biogeochemical processes in an aquifer system.</title>
        <authorList>
            <person name="Anantharaman K."/>
            <person name="Brown C.T."/>
            <person name="Hug L.A."/>
            <person name="Sharon I."/>
            <person name="Castelle C.J."/>
            <person name="Probst A.J."/>
            <person name="Thomas B.C."/>
            <person name="Singh A."/>
            <person name="Wilkins M.J."/>
            <person name="Karaoz U."/>
            <person name="Brodie E.L."/>
            <person name="Williams K.H."/>
            <person name="Hubbard S.S."/>
            <person name="Banfield J.F."/>
        </authorList>
    </citation>
    <scope>NUCLEOTIDE SEQUENCE [LARGE SCALE GENOMIC DNA]</scope>
</reference>
<dbReference type="InterPro" id="IPR014746">
    <property type="entry name" value="Gln_synth/guanido_kin_cat_dom"/>
</dbReference>
<dbReference type="InterPro" id="IPR003789">
    <property type="entry name" value="Asn/Gln_tRNA_amidoTrase-B-like"/>
</dbReference>
<dbReference type="AlphaFoldDB" id="A0A1F7TL73"/>
<dbReference type="GO" id="GO:0050567">
    <property type="term" value="F:glutaminyl-tRNA synthase (glutamine-hydrolyzing) activity"/>
    <property type="evidence" value="ECO:0007669"/>
    <property type="project" value="UniProtKB-UniRule"/>
</dbReference>
<dbReference type="InterPro" id="IPR004413">
    <property type="entry name" value="GatB"/>
</dbReference>
<evidence type="ECO:0000256" key="9">
    <source>
        <dbReference type="ARBA" id="ARBA00047913"/>
    </source>
</evidence>
<dbReference type="Gene3D" id="1.10.150.380">
    <property type="entry name" value="GatB domain, N-terminal subdomain"/>
    <property type="match status" value="1"/>
</dbReference>
<evidence type="ECO:0000256" key="8">
    <source>
        <dbReference type="ARBA" id="ARBA00047380"/>
    </source>
</evidence>
<dbReference type="SMART" id="SM00845">
    <property type="entry name" value="GatB_Yqey"/>
    <property type="match status" value="1"/>
</dbReference>
<comment type="similarity">
    <text evidence="1 10">Belongs to the GatB/GatE family. GatB subfamily.</text>
</comment>
<evidence type="ECO:0000256" key="2">
    <source>
        <dbReference type="ARBA" id="ARBA00011123"/>
    </source>
</evidence>
<dbReference type="InterPro" id="IPR023168">
    <property type="entry name" value="GatB_Yqey_C_2"/>
</dbReference>
<dbReference type="GO" id="GO:0050566">
    <property type="term" value="F:asparaginyl-tRNA synthase (glutamine-hydrolyzing) activity"/>
    <property type="evidence" value="ECO:0007669"/>
    <property type="project" value="RHEA"/>
</dbReference>
<dbReference type="InterPro" id="IPR042114">
    <property type="entry name" value="GatB_C_1"/>
</dbReference>
<comment type="catalytic activity">
    <reaction evidence="9 10">
        <text>L-glutamyl-tRNA(Gln) + L-glutamine + ATP + H2O = L-glutaminyl-tRNA(Gln) + L-glutamate + ADP + phosphate + H(+)</text>
        <dbReference type="Rhea" id="RHEA:17521"/>
        <dbReference type="Rhea" id="RHEA-COMP:9681"/>
        <dbReference type="Rhea" id="RHEA-COMP:9684"/>
        <dbReference type="ChEBI" id="CHEBI:15377"/>
        <dbReference type="ChEBI" id="CHEBI:15378"/>
        <dbReference type="ChEBI" id="CHEBI:29985"/>
        <dbReference type="ChEBI" id="CHEBI:30616"/>
        <dbReference type="ChEBI" id="CHEBI:43474"/>
        <dbReference type="ChEBI" id="CHEBI:58359"/>
        <dbReference type="ChEBI" id="CHEBI:78520"/>
        <dbReference type="ChEBI" id="CHEBI:78521"/>
        <dbReference type="ChEBI" id="CHEBI:456216"/>
    </reaction>
</comment>
<comment type="subunit">
    <text evidence="2 10">Heterotrimer of A, B and C subunits.</text>
</comment>
<name>A0A1F7TL73_9BACT</name>
<dbReference type="Pfam" id="PF02637">
    <property type="entry name" value="GatB_Yqey"/>
    <property type="match status" value="1"/>
</dbReference>
<protein>
    <recommendedName>
        <fullName evidence="10">Aspartyl/glutamyl-tRNA(Asn/Gln) amidotransferase subunit B</fullName>
        <shortName evidence="10">Asp/Glu-ADT subunit B</shortName>
        <ecNumber evidence="10">6.3.5.-</ecNumber>
    </recommendedName>
</protein>
<dbReference type="InterPro" id="IPR017958">
    <property type="entry name" value="Gln-tRNA_amidoTrfase_suB_CS"/>
</dbReference>
<dbReference type="SUPFAM" id="SSF55931">
    <property type="entry name" value="Glutamine synthetase/guanido kinase"/>
    <property type="match status" value="1"/>
</dbReference>
<dbReference type="InterPro" id="IPR006075">
    <property type="entry name" value="Asn/Gln-tRNA_Trfase_suB/E_cat"/>
</dbReference>
<proteinExistence type="inferred from homology"/>
<dbReference type="NCBIfam" id="NF004014">
    <property type="entry name" value="PRK05477.1-4"/>
    <property type="match status" value="1"/>
</dbReference>
<dbReference type="EMBL" id="MGDT01000006">
    <property type="protein sequence ID" value="OGL66712.1"/>
    <property type="molecule type" value="Genomic_DNA"/>
</dbReference>
<sequence length="515" mass="56480">MKRLEPVIGLEIHVQLKTKTKMFCGCPAHEAGAAPNANTCPVCLGQPGTLPVVNAEAVKMGVRMGLALGCAIAPRSKFDRKHYFYPDLPKGYQISQYDQPIASEGELTFEVHAKDAPRPVATIRIERAHLEEDAAKNVHPSTGSGLAQTYVDFNRAGVPLVEIVTGPDFRSPAEAKAFLTELRLIARTLGVSDADMEKGQLRCDANVSMRELDADGNVVGPKFHPKTEVKNLNSFRHVERALAYEIKRQGELWEADSPPAESTTRGWNDALQKTEPQRVKEAEGDYRYFPEPDLPPLELSELADVERAKMPELPSAKRARFVSEYALKGEDARQIVEDPSLADFAEAVFSEMHAWLQALPELDGAEEAVWEKERSRIGKLVSSWLTTKLLGALAARGGDVRTMKVDAENFAELLVLVATGKLNQTNAAVALEEMLESGADPSHVMEDKRLGAMQDAGVIATAVDRVIANFPAEVARYKAGEKQLLQFLIGMVMKETEGTADAKEARNMLLVKLEG</sequence>
<keyword evidence="5 10" id="KW-0067">ATP-binding</keyword>
<dbReference type="GO" id="GO:0005524">
    <property type="term" value="F:ATP binding"/>
    <property type="evidence" value="ECO:0007669"/>
    <property type="project" value="UniProtKB-KW"/>
</dbReference>
<dbReference type="GO" id="GO:0006412">
    <property type="term" value="P:translation"/>
    <property type="evidence" value="ECO:0007669"/>
    <property type="project" value="UniProtKB-UniRule"/>
</dbReference>
<dbReference type="HAMAP" id="MF_00121">
    <property type="entry name" value="GatB"/>
    <property type="match status" value="1"/>
</dbReference>
<evidence type="ECO:0000256" key="7">
    <source>
        <dbReference type="ARBA" id="ARBA00024799"/>
    </source>
</evidence>
<feature type="domain" description="Asn/Gln amidotransferase" evidence="11">
    <location>
        <begin position="363"/>
        <end position="513"/>
    </location>
</feature>
<dbReference type="PANTHER" id="PTHR11659">
    <property type="entry name" value="GLUTAMYL-TRNA GLN AMIDOTRANSFERASE SUBUNIT B MITOCHONDRIAL AND PROKARYOTIC PET112-RELATED"/>
    <property type="match status" value="1"/>
</dbReference>
<dbReference type="SUPFAM" id="SSF89095">
    <property type="entry name" value="GatB/YqeY motif"/>
    <property type="match status" value="1"/>
</dbReference>
<dbReference type="STRING" id="1802385.A2856_03025"/>
<evidence type="ECO:0000256" key="10">
    <source>
        <dbReference type="HAMAP-Rule" id="MF_00121"/>
    </source>
</evidence>
<keyword evidence="6 10" id="KW-0648">Protein biosynthesis</keyword>
<gene>
    <name evidence="10" type="primary">gatB</name>
    <name evidence="12" type="ORF">A2856_03025</name>
</gene>
<evidence type="ECO:0000256" key="5">
    <source>
        <dbReference type="ARBA" id="ARBA00022840"/>
    </source>
</evidence>
<evidence type="ECO:0000313" key="13">
    <source>
        <dbReference type="Proteomes" id="UP000177885"/>
    </source>
</evidence>
<dbReference type="PANTHER" id="PTHR11659:SF0">
    <property type="entry name" value="GLUTAMYL-TRNA(GLN) AMIDOTRANSFERASE SUBUNIT B, MITOCHONDRIAL"/>
    <property type="match status" value="1"/>
</dbReference>
<evidence type="ECO:0000256" key="4">
    <source>
        <dbReference type="ARBA" id="ARBA00022741"/>
    </source>
</evidence>
<organism evidence="12 13">
    <name type="scientific">Candidatus Uhrbacteria bacterium RIFCSPHIGHO2_01_FULL_63_20</name>
    <dbReference type="NCBI Taxonomy" id="1802385"/>
    <lineage>
        <taxon>Bacteria</taxon>
        <taxon>Candidatus Uhriibacteriota</taxon>
    </lineage>
</organism>
<dbReference type="Proteomes" id="UP000177885">
    <property type="component" value="Unassembled WGS sequence"/>
</dbReference>
<dbReference type="PROSITE" id="PS01234">
    <property type="entry name" value="GATB"/>
    <property type="match status" value="1"/>
</dbReference>
<dbReference type="InterPro" id="IPR017959">
    <property type="entry name" value="Asn/Gln-tRNA_amidoTrfase_suB/E"/>
</dbReference>
<dbReference type="FunFam" id="1.10.10.410:FF:000001">
    <property type="entry name" value="Aspartyl/glutamyl-tRNA(Asn/Gln) amidotransferase subunit B"/>
    <property type="match status" value="1"/>
</dbReference>
<evidence type="ECO:0000259" key="11">
    <source>
        <dbReference type="SMART" id="SM00845"/>
    </source>
</evidence>
<accession>A0A1F7TL73</accession>
<dbReference type="GO" id="GO:0070681">
    <property type="term" value="P:glutaminyl-tRNAGln biosynthesis via transamidation"/>
    <property type="evidence" value="ECO:0007669"/>
    <property type="project" value="TreeGrafter"/>
</dbReference>
<comment type="catalytic activity">
    <reaction evidence="8 10">
        <text>L-aspartyl-tRNA(Asn) + L-glutamine + ATP + H2O = L-asparaginyl-tRNA(Asn) + L-glutamate + ADP + phosphate + 2 H(+)</text>
        <dbReference type="Rhea" id="RHEA:14513"/>
        <dbReference type="Rhea" id="RHEA-COMP:9674"/>
        <dbReference type="Rhea" id="RHEA-COMP:9677"/>
        <dbReference type="ChEBI" id="CHEBI:15377"/>
        <dbReference type="ChEBI" id="CHEBI:15378"/>
        <dbReference type="ChEBI" id="CHEBI:29985"/>
        <dbReference type="ChEBI" id="CHEBI:30616"/>
        <dbReference type="ChEBI" id="CHEBI:43474"/>
        <dbReference type="ChEBI" id="CHEBI:58359"/>
        <dbReference type="ChEBI" id="CHEBI:78515"/>
        <dbReference type="ChEBI" id="CHEBI:78516"/>
        <dbReference type="ChEBI" id="CHEBI:456216"/>
    </reaction>
</comment>
<dbReference type="Gene3D" id="1.10.10.410">
    <property type="match status" value="1"/>
</dbReference>
<comment type="caution">
    <text evidence="12">The sequence shown here is derived from an EMBL/GenBank/DDBJ whole genome shotgun (WGS) entry which is preliminary data.</text>
</comment>
<comment type="function">
    <text evidence="7 10">Allows the formation of correctly charged Asn-tRNA(Asn) or Gln-tRNA(Gln) through the transamidation of misacylated Asp-tRNA(Asn) or Glu-tRNA(Gln) in organisms which lack either or both of asparaginyl-tRNA or glutaminyl-tRNA synthetases. The reaction takes place in the presence of glutamine and ATP through an activated phospho-Asp-tRNA(Asn) or phospho-Glu-tRNA(Gln).</text>
</comment>
<keyword evidence="3 10" id="KW-0436">Ligase</keyword>
<evidence type="ECO:0000256" key="6">
    <source>
        <dbReference type="ARBA" id="ARBA00022917"/>
    </source>
</evidence>
<dbReference type="InterPro" id="IPR018027">
    <property type="entry name" value="Asn/Gln_amidotransferase"/>
</dbReference>
<evidence type="ECO:0000256" key="1">
    <source>
        <dbReference type="ARBA" id="ARBA00005306"/>
    </source>
</evidence>
<dbReference type="NCBIfam" id="TIGR00133">
    <property type="entry name" value="gatB"/>
    <property type="match status" value="1"/>
</dbReference>
<evidence type="ECO:0000256" key="3">
    <source>
        <dbReference type="ARBA" id="ARBA00022598"/>
    </source>
</evidence>
<dbReference type="EC" id="6.3.5.-" evidence="10"/>
<dbReference type="Pfam" id="PF02934">
    <property type="entry name" value="GatB_N"/>
    <property type="match status" value="1"/>
</dbReference>
<evidence type="ECO:0000313" key="12">
    <source>
        <dbReference type="EMBL" id="OGL66712.1"/>
    </source>
</evidence>
<dbReference type="NCBIfam" id="NF004012">
    <property type="entry name" value="PRK05477.1-2"/>
    <property type="match status" value="1"/>
</dbReference>